<dbReference type="Proteomes" id="UP000251213">
    <property type="component" value="Unassembled WGS sequence"/>
</dbReference>
<name>A0A364K4J9_9BACL</name>
<sequence length="225" mass="25622">MNETLYQAQVDRSIEIRAQFWKSIGNVDPYVLTHLINPAFMNGPTWPALRQAFLKIDTPSSVILTSDGLSDPFEELNELNQGLGMECFMESEELEAQTDMSEINKTWQFQILYQVSQNIANHGRVRELLEHYGVLSMELFDIDLPDAFIDEEGRVGILIGMDAPNIPSKISLPGGEIQMVSVKLITLSELDYIRHHGAEGRRKLVDLFYSHRSYHQSSIHRDSVV</sequence>
<evidence type="ECO:0000313" key="2">
    <source>
        <dbReference type="Proteomes" id="UP000251213"/>
    </source>
</evidence>
<gene>
    <name evidence="1" type="ORF">DL897_11115</name>
</gene>
<protein>
    <submittedName>
        <fullName evidence="1">Uncharacterized protein</fullName>
    </submittedName>
</protein>
<organism evidence="1 2">
    <name type="scientific">Thermoflavimicrobium daqui</name>
    <dbReference type="NCBI Taxonomy" id="2137476"/>
    <lineage>
        <taxon>Bacteria</taxon>
        <taxon>Bacillati</taxon>
        <taxon>Bacillota</taxon>
        <taxon>Bacilli</taxon>
        <taxon>Bacillales</taxon>
        <taxon>Thermoactinomycetaceae</taxon>
        <taxon>Thermoflavimicrobium</taxon>
    </lineage>
</organism>
<keyword evidence="2" id="KW-1185">Reference proteome</keyword>
<proteinExistence type="predicted"/>
<dbReference type="EMBL" id="QJKK01000005">
    <property type="protein sequence ID" value="RAL24221.1"/>
    <property type="molecule type" value="Genomic_DNA"/>
</dbReference>
<evidence type="ECO:0000313" key="1">
    <source>
        <dbReference type="EMBL" id="RAL24221.1"/>
    </source>
</evidence>
<reference evidence="1 2" key="1">
    <citation type="submission" date="2018-06" db="EMBL/GenBank/DDBJ databases">
        <title>Thermoflavimicrobium daqus sp. nov., a thermophilic microbe isolated from Moutai-flavour Daqu.</title>
        <authorList>
            <person name="Wang X."/>
            <person name="Zhou H."/>
        </authorList>
    </citation>
    <scope>NUCLEOTIDE SEQUENCE [LARGE SCALE GENOMIC DNA]</scope>
    <source>
        <strain evidence="1 2">FBKL4.011</strain>
    </source>
</reference>
<comment type="caution">
    <text evidence="1">The sequence shown here is derived from an EMBL/GenBank/DDBJ whole genome shotgun (WGS) entry which is preliminary data.</text>
</comment>
<dbReference type="AlphaFoldDB" id="A0A364K4J9"/>
<dbReference type="OrthoDB" id="6556108at2"/>
<accession>A0A364K4J9</accession>
<reference evidence="1 2" key="2">
    <citation type="submission" date="2018-06" db="EMBL/GenBank/DDBJ databases">
        <authorList>
            <person name="Zhirakovskaya E."/>
        </authorList>
    </citation>
    <scope>NUCLEOTIDE SEQUENCE [LARGE SCALE GENOMIC DNA]</scope>
    <source>
        <strain evidence="1 2">FBKL4.011</strain>
    </source>
</reference>
<dbReference type="RefSeq" id="WP_113659214.1">
    <property type="nucleotide sequence ID" value="NZ_KZ845667.1"/>
</dbReference>